<keyword evidence="5 6" id="KW-0067">ATP-binding</keyword>
<dbReference type="HAMAP" id="MF_00137">
    <property type="entry name" value="SAICAR_synth"/>
    <property type="match status" value="1"/>
</dbReference>
<evidence type="ECO:0000256" key="2">
    <source>
        <dbReference type="ARBA" id="ARBA00022598"/>
    </source>
</evidence>
<comment type="caution">
    <text evidence="8">The sequence shown here is derived from an EMBL/GenBank/DDBJ whole genome shotgun (WGS) entry which is preliminary data.</text>
</comment>
<dbReference type="GO" id="GO:0005524">
    <property type="term" value="F:ATP binding"/>
    <property type="evidence" value="ECO:0007669"/>
    <property type="project" value="UniProtKB-KW"/>
</dbReference>
<dbReference type="Gene3D" id="3.30.470.20">
    <property type="entry name" value="ATP-grasp fold, B domain"/>
    <property type="match status" value="1"/>
</dbReference>
<dbReference type="PANTHER" id="PTHR43700">
    <property type="entry name" value="PHOSPHORIBOSYLAMINOIMIDAZOLE-SUCCINOCARBOXAMIDE SYNTHASE"/>
    <property type="match status" value="1"/>
</dbReference>
<comment type="pathway">
    <text evidence="1 6">Purine metabolism; IMP biosynthesis via de novo pathway; 5-amino-1-(5-phospho-D-ribosyl)imidazole-4-carboxamide from 5-amino-1-(5-phospho-D-ribosyl)imidazole-4-carboxylate: step 1/2.</text>
</comment>
<dbReference type="GO" id="GO:0005737">
    <property type="term" value="C:cytoplasm"/>
    <property type="evidence" value="ECO:0007669"/>
    <property type="project" value="TreeGrafter"/>
</dbReference>
<proteinExistence type="inferred from homology"/>
<protein>
    <recommendedName>
        <fullName evidence="6">Phosphoribosylaminoimidazole-succinocarboxamide synthase</fullName>
        <ecNumber evidence="6">6.3.2.6</ecNumber>
    </recommendedName>
    <alternativeName>
        <fullName evidence="6">SAICAR synthetase</fullName>
    </alternativeName>
</protein>
<keyword evidence="2 6" id="KW-0436">Ligase</keyword>
<dbReference type="InterPro" id="IPR001636">
    <property type="entry name" value="SAICAR_synth"/>
</dbReference>
<evidence type="ECO:0000256" key="5">
    <source>
        <dbReference type="ARBA" id="ARBA00022840"/>
    </source>
</evidence>
<reference evidence="8" key="1">
    <citation type="journal article" date="2020" name="mSystems">
        <title>Genome- and Community-Level Interaction Insights into Carbon Utilization and Element Cycling Functions of Hydrothermarchaeota in Hydrothermal Sediment.</title>
        <authorList>
            <person name="Zhou Z."/>
            <person name="Liu Y."/>
            <person name="Xu W."/>
            <person name="Pan J."/>
            <person name="Luo Z.H."/>
            <person name="Li M."/>
        </authorList>
    </citation>
    <scope>NUCLEOTIDE SEQUENCE [LARGE SCALE GENOMIC DNA]</scope>
    <source>
        <strain evidence="8">SpSt-87</strain>
    </source>
</reference>
<comment type="catalytic activity">
    <reaction evidence="6">
        <text>5-amino-1-(5-phospho-D-ribosyl)imidazole-4-carboxylate + L-aspartate + ATP = (2S)-2-[5-amino-1-(5-phospho-beta-D-ribosyl)imidazole-4-carboxamido]succinate + ADP + phosphate + 2 H(+)</text>
        <dbReference type="Rhea" id="RHEA:22628"/>
        <dbReference type="ChEBI" id="CHEBI:15378"/>
        <dbReference type="ChEBI" id="CHEBI:29991"/>
        <dbReference type="ChEBI" id="CHEBI:30616"/>
        <dbReference type="ChEBI" id="CHEBI:43474"/>
        <dbReference type="ChEBI" id="CHEBI:58443"/>
        <dbReference type="ChEBI" id="CHEBI:77657"/>
        <dbReference type="ChEBI" id="CHEBI:456216"/>
        <dbReference type="EC" id="6.3.2.6"/>
    </reaction>
</comment>
<keyword evidence="4 6" id="KW-0658">Purine biosynthesis</keyword>
<dbReference type="Pfam" id="PF01259">
    <property type="entry name" value="SAICAR_synt"/>
    <property type="match status" value="1"/>
</dbReference>
<dbReference type="GO" id="GO:0004639">
    <property type="term" value="F:phosphoribosylaminoimidazolesuccinocarboxamide synthase activity"/>
    <property type="evidence" value="ECO:0007669"/>
    <property type="project" value="UniProtKB-UniRule"/>
</dbReference>
<evidence type="ECO:0000256" key="3">
    <source>
        <dbReference type="ARBA" id="ARBA00022741"/>
    </source>
</evidence>
<evidence type="ECO:0000256" key="6">
    <source>
        <dbReference type="HAMAP-Rule" id="MF_00137"/>
    </source>
</evidence>
<sequence>MGSVKDLLILRQPDEKPGLGRFVFSDRYSVFDYGEMPDKIEGKGSALCMVSAYFFEKLEEEGLRTHYIGLVEDGKVKRFDEVSVAVNEMEIRLVRVVRPDCGYSIFKTLKGNFLIPLEIIYRNSIPEGSSLLRRIEKGEIRPEDFGLSKIEAGMRLEKPIIDFSTKLEDVDRYLSHAEAREISGLTEDEFETLKEIAIKVDEIITREVARAGLTNEDGKIEVALDDERNLMVIDAVGTPDECRFSMGGFEVSKELLRKYYRKTEWYERLKELKGKAGWRNEVGKPPSLPEEVRKGISNLYKAFCNEVTGKRFFDVPKLKEVVSNLKEVLE</sequence>
<dbReference type="SUPFAM" id="SSF56104">
    <property type="entry name" value="SAICAR synthase-like"/>
    <property type="match status" value="1"/>
</dbReference>
<comment type="similarity">
    <text evidence="6">Belongs to the SAICAR synthetase family.</text>
</comment>
<dbReference type="NCBIfam" id="TIGR00081">
    <property type="entry name" value="purC"/>
    <property type="match status" value="1"/>
</dbReference>
<keyword evidence="3 6" id="KW-0547">Nucleotide-binding</keyword>
<evidence type="ECO:0000256" key="1">
    <source>
        <dbReference type="ARBA" id="ARBA00004672"/>
    </source>
</evidence>
<evidence type="ECO:0000259" key="7">
    <source>
        <dbReference type="Pfam" id="PF01259"/>
    </source>
</evidence>
<dbReference type="PANTHER" id="PTHR43700:SF1">
    <property type="entry name" value="PHOSPHORIBOSYLAMINOIMIDAZOLE-SUCCINOCARBOXAMIDE SYNTHASE"/>
    <property type="match status" value="1"/>
</dbReference>
<dbReference type="Gene3D" id="3.30.200.20">
    <property type="entry name" value="Phosphorylase Kinase, domain 1"/>
    <property type="match status" value="1"/>
</dbReference>
<dbReference type="UniPathway" id="UPA00074">
    <property type="reaction ID" value="UER00131"/>
</dbReference>
<dbReference type="EC" id="6.3.2.6" evidence="6"/>
<feature type="domain" description="SAICAR synthetase/ADE2 N-terminal" evidence="7">
    <location>
        <begin position="18"/>
        <end position="267"/>
    </location>
</feature>
<dbReference type="AlphaFoldDB" id="A0A7C3RBA0"/>
<evidence type="ECO:0000313" key="8">
    <source>
        <dbReference type="EMBL" id="HFW32204.1"/>
    </source>
</evidence>
<organism evidence="8">
    <name type="scientific">Archaeoglobus fulgidus</name>
    <dbReference type="NCBI Taxonomy" id="2234"/>
    <lineage>
        <taxon>Archaea</taxon>
        <taxon>Methanobacteriati</taxon>
        <taxon>Methanobacteriota</taxon>
        <taxon>Archaeoglobi</taxon>
        <taxon>Archaeoglobales</taxon>
        <taxon>Archaeoglobaceae</taxon>
        <taxon>Archaeoglobus</taxon>
    </lineage>
</organism>
<evidence type="ECO:0000256" key="4">
    <source>
        <dbReference type="ARBA" id="ARBA00022755"/>
    </source>
</evidence>
<dbReference type="InterPro" id="IPR028923">
    <property type="entry name" value="SAICAR_synt/ADE2_N"/>
</dbReference>
<dbReference type="GO" id="GO:0006189">
    <property type="term" value="P:'de novo' IMP biosynthetic process"/>
    <property type="evidence" value="ECO:0007669"/>
    <property type="project" value="UniProtKB-UniRule"/>
</dbReference>
<name>A0A7C3RBA0_ARCFL</name>
<gene>
    <name evidence="6" type="primary">purC</name>
    <name evidence="8" type="ORF">ENW66_04535</name>
</gene>
<dbReference type="EMBL" id="DTLB01000025">
    <property type="protein sequence ID" value="HFW32204.1"/>
    <property type="molecule type" value="Genomic_DNA"/>
</dbReference>
<accession>A0A7C3RBA0</accession>